<comment type="caution">
    <text evidence="1">The sequence shown here is derived from an EMBL/GenBank/DDBJ whole genome shotgun (WGS) entry which is preliminary data.</text>
</comment>
<organism evidence="1 2">
    <name type="scientific">Rhodopila globiformis</name>
    <name type="common">Rhodopseudomonas globiformis</name>
    <dbReference type="NCBI Taxonomy" id="1071"/>
    <lineage>
        <taxon>Bacteria</taxon>
        <taxon>Pseudomonadati</taxon>
        <taxon>Pseudomonadota</taxon>
        <taxon>Alphaproteobacteria</taxon>
        <taxon>Acetobacterales</taxon>
        <taxon>Acetobacteraceae</taxon>
        <taxon>Rhodopila</taxon>
    </lineage>
</organism>
<sequence length="81" mass="8384">MAPTIAEPGCVRAAPHPLAFVVAIGFGRLRAAGDQGPLGGCGAAMPIPRAPSAVRRRGALPMPAIRPAPAAWRDPGRVRRR</sequence>
<dbReference type="AlphaFoldDB" id="A0A2S6N7G0"/>
<keyword evidence="2" id="KW-1185">Reference proteome</keyword>
<evidence type="ECO:0000313" key="1">
    <source>
        <dbReference type="EMBL" id="PPQ30541.1"/>
    </source>
</evidence>
<dbReference type="Proteomes" id="UP000239724">
    <property type="component" value="Unassembled WGS sequence"/>
</dbReference>
<name>A0A2S6N7G0_RHOGL</name>
<reference evidence="1 2" key="1">
    <citation type="journal article" date="2018" name="Arch. Microbiol.">
        <title>New insights into the metabolic potential of the phototrophic purple bacterium Rhodopila globiformis DSM 161(T) from its draft genome sequence and evidence for a vanadium-dependent nitrogenase.</title>
        <authorList>
            <person name="Imhoff J.F."/>
            <person name="Rahn T."/>
            <person name="Kunzel S."/>
            <person name="Neulinger S.C."/>
        </authorList>
    </citation>
    <scope>NUCLEOTIDE SEQUENCE [LARGE SCALE GENOMIC DNA]</scope>
    <source>
        <strain evidence="1 2">DSM 161</strain>
    </source>
</reference>
<proteinExistence type="predicted"/>
<gene>
    <name evidence="1" type="ORF">CCS01_19010</name>
</gene>
<dbReference type="EMBL" id="NHRY01000209">
    <property type="protein sequence ID" value="PPQ30541.1"/>
    <property type="molecule type" value="Genomic_DNA"/>
</dbReference>
<protein>
    <submittedName>
        <fullName evidence="1">Uncharacterized protein</fullName>
    </submittedName>
</protein>
<accession>A0A2S6N7G0</accession>
<evidence type="ECO:0000313" key="2">
    <source>
        <dbReference type="Proteomes" id="UP000239724"/>
    </source>
</evidence>